<organism evidence="1 2">
    <name type="scientific">Exophiala xenobiotica</name>
    <dbReference type="NCBI Taxonomy" id="348802"/>
    <lineage>
        <taxon>Eukaryota</taxon>
        <taxon>Fungi</taxon>
        <taxon>Dikarya</taxon>
        <taxon>Ascomycota</taxon>
        <taxon>Pezizomycotina</taxon>
        <taxon>Eurotiomycetes</taxon>
        <taxon>Chaetothyriomycetidae</taxon>
        <taxon>Chaetothyriales</taxon>
        <taxon>Herpotrichiellaceae</taxon>
        <taxon>Exophiala</taxon>
    </lineage>
</organism>
<evidence type="ECO:0000313" key="1">
    <source>
        <dbReference type="EMBL" id="KIW51837.1"/>
    </source>
</evidence>
<reference evidence="1 2" key="1">
    <citation type="submission" date="2015-01" db="EMBL/GenBank/DDBJ databases">
        <title>The Genome Sequence of Exophiala xenobiotica CBS118157.</title>
        <authorList>
            <consortium name="The Broad Institute Genomics Platform"/>
            <person name="Cuomo C."/>
            <person name="de Hoog S."/>
            <person name="Gorbushina A."/>
            <person name="Stielow B."/>
            <person name="Teixiera M."/>
            <person name="Abouelleil A."/>
            <person name="Chapman S.B."/>
            <person name="Priest M."/>
            <person name="Young S.K."/>
            <person name="Wortman J."/>
            <person name="Nusbaum C."/>
            <person name="Birren B."/>
        </authorList>
    </citation>
    <scope>NUCLEOTIDE SEQUENCE [LARGE SCALE GENOMIC DNA]</scope>
    <source>
        <strain evidence="1 2">CBS 118157</strain>
    </source>
</reference>
<keyword evidence="2" id="KW-1185">Reference proteome</keyword>
<evidence type="ECO:0000313" key="2">
    <source>
        <dbReference type="Proteomes" id="UP000054342"/>
    </source>
</evidence>
<dbReference type="HOGENOM" id="CLU_1517887_0_0_1"/>
<dbReference type="AlphaFoldDB" id="A0A0D2CPE5"/>
<protein>
    <submittedName>
        <fullName evidence="1">Uncharacterized protein</fullName>
    </submittedName>
</protein>
<proteinExistence type="predicted"/>
<dbReference type="GeneID" id="25332430"/>
<sequence>MDCEFPEETRVPTVSKSASDDSVARFFNLLTAMMRLKRSGIGSSAIRIIKICASFDITMASRRTLITFCSTTGGTSNQLSGSSKNALSKILSIILITWARPIVLDRGLKRGCGDESRLGVEEVVVLALCQYFQHEVFRESMTYSVYCLIVQSLSQVDGVVDCGVVEIVVGLKLSQWI</sequence>
<dbReference type="Proteomes" id="UP000054342">
    <property type="component" value="Unassembled WGS sequence"/>
</dbReference>
<accession>A0A0D2CPE5</accession>
<gene>
    <name evidence="1" type="ORF">PV05_10522</name>
</gene>
<name>A0A0D2CPE5_9EURO</name>
<dbReference type="EMBL" id="KN847322">
    <property type="protein sequence ID" value="KIW51837.1"/>
    <property type="molecule type" value="Genomic_DNA"/>
</dbReference>
<dbReference type="RefSeq" id="XP_013312421.1">
    <property type="nucleotide sequence ID" value="XM_013456967.1"/>
</dbReference>